<evidence type="ECO:0000256" key="5">
    <source>
        <dbReference type="ARBA" id="ARBA00022801"/>
    </source>
</evidence>
<gene>
    <name evidence="10" type="primary">hisJ</name>
    <name evidence="10" type="ORF">AAEO50_09790</name>
</gene>
<evidence type="ECO:0000256" key="6">
    <source>
        <dbReference type="ARBA" id="ARBA00023102"/>
    </source>
</evidence>
<reference evidence="10 11" key="1">
    <citation type="submission" date="2024-04" db="EMBL/GenBank/DDBJ databases">
        <title>Bacillus oryzaecorticis sp. nov., a moderately halophilic bacterium isolated from rice husks.</title>
        <authorList>
            <person name="Zhu H.-S."/>
        </authorList>
    </citation>
    <scope>NUCLEOTIDE SEQUENCE [LARGE SCALE GENOMIC DNA]</scope>
    <source>
        <strain evidence="10 11">ZC255</strain>
    </source>
</reference>
<evidence type="ECO:0000256" key="1">
    <source>
        <dbReference type="ARBA" id="ARBA00004970"/>
    </source>
</evidence>
<comment type="caution">
    <text evidence="10">The sequence shown here is derived from an EMBL/GenBank/DDBJ whole genome shotgun (WGS) entry which is preliminary data.</text>
</comment>
<protein>
    <recommendedName>
        <fullName evidence="3 8">Histidinol-phosphatase</fullName>
        <shortName evidence="8">HolPase</shortName>
        <ecNumber evidence="3 8">3.1.3.15</ecNumber>
    </recommendedName>
</protein>
<feature type="domain" description="PHP" evidence="9">
    <location>
        <begin position="5"/>
        <end position="212"/>
    </location>
</feature>
<name>A0ABU9K988_9BACI</name>
<organism evidence="10 11">
    <name type="scientific">Rossellomorea oryzaecorticis</name>
    <dbReference type="NCBI Taxonomy" id="1396505"/>
    <lineage>
        <taxon>Bacteria</taxon>
        <taxon>Bacillati</taxon>
        <taxon>Bacillota</taxon>
        <taxon>Bacilli</taxon>
        <taxon>Bacillales</taxon>
        <taxon>Bacillaceae</taxon>
        <taxon>Rossellomorea</taxon>
    </lineage>
</organism>
<dbReference type="CDD" id="cd12110">
    <property type="entry name" value="PHP_HisPPase_Hisj_like"/>
    <property type="match status" value="1"/>
</dbReference>
<dbReference type="GO" id="GO:0004401">
    <property type="term" value="F:histidinol-phosphatase activity"/>
    <property type="evidence" value="ECO:0007669"/>
    <property type="project" value="UniProtKB-EC"/>
</dbReference>
<dbReference type="InterPro" id="IPR004013">
    <property type="entry name" value="PHP_dom"/>
</dbReference>
<comment type="catalytic activity">
    <reaction evidence="7 8">
        <text>L-histidinol phosphate + H2O = L-histidinol + phosphate</text>
        <dbReference type="Rhea" id="RHEA:14465"/>
        <dbReference type="ChEBI" id="CHEBI:15377"/>
        <dbReference type="ChEBI" id="CHEBI:43474"/>
        <dbReference type="ChEBI" id="CHEBI:57699"/>
        <dbReference type="ChEBI" id="CHEBI:57980"/>
        <dbReference type="EC" id="3.1.3.15"/>
    </reaction>
</comment>
<evidence type="ECO:0000313" key="11">
    <source>
        <dbReference type="Proteomes" id="UP001389717"/>
    </source>
</evidence>
<comment type="pathway">
    <text evidence="1 8">Amino-acid biosynthesis; L-histidine biosynthesis; L-histidine from 5-phospho-alpha-D-ribose 1-diphosphate: step 8/9.</text>
</comment>
<comment type="similarity">
    <text evidence="2 8">Belongs to the PHP hydrolase family. HisK subfamily.</text>
</comment>
<evidence type="ECO:0000259" key="9">
    <source>
        <dbReference type="Pfam" id="PF02811"/>
    </source>
</evidence>
<dbReference type="PANTHER" id="PTHR21039:SF0">
    <property type="entry name" value="HISTIDINOL-PHOSPHATASE"/>
    <property type="match status" value="1"/>
</dbReference>
<evidence type="ECO:0000256" key="8">
    <source>
        <dbReference type="RuleBase" id="RU366003"/>
    </source>
</evidence>
<evidence type="ECO:0000256" key="7">
    <source>
        <dbReference type="ARBA" id="ARBA00049158"/>
    </source>
</evidence>
<keyword evidence="11" id="KW-1185">Reference proteome</keyword>
<evidence type="ECO:0000256" key="4">
    <source>
        <dbReference type="ARBA" id="ARBA00022605"/>
    </source>
</evidence>
<dbReference type="PANTHER" id="PTHR21039">
    <property type="entry name" value="HISTIDINOL PHOSPHATASE-RELATED"/>
    <property type="match status" value="1"/>
</dbReference>
<sequence>MKKVDGHIHTPFCPHGSSDSFREYIERAISLDYTHLTFTEHAPLPAGFKDTTPDQDSGMSEEDVSIYFDTIEELKEIYKHRITIRAGLEVDYIEGFEEESSDFLNSWGERLDDSILSVHFLQYKNKWDCLDFSHEVFHSMIDRYGSVDSVHAHYYRTVLKSIEADLGRFKPNRIGHITLVKKFQKLYPASQPFTKEIQRILEAVAARELELDYNGAGVIKPHCGESYPPKVIIEHARSLGIKTVYGSDAHSASGLDQGRHAMNLL</sequence>
<dbReference type="RefSeq" id="WP_341982989.1">
    <property type="nucleotide sequence ID" value="NZ_JBBYAF010000016.1"/>
</dbReference>
<dbReference type="InterPro" id="IPR010140">
    <property type="entry name" value="Histidinol_P_phosphatase_HisJ"/>
</dbReference>
<evidence type="ECO:0000256" key="3">
    <source>
        <dbReference type="ARBA" id="ARBA00013085"/>
    </source>
</evidence>
<dbReference type="EMBL" id="JBBYAF010000016">
    <property type="protein sequence ID" value="MEL3972572.1"/>
    <property type="molecule type" value="Genomic_DNA"/>
</dbReference>
<dbReference type="NCBIfam" id="NF005996">
    <property type="entry name" value="PRK08123.1"/>
    <property type="match status" value="1"/>
</dbReference>
<dbReference type="EC" id="3.1.3.15" evidence="3 8"/>
<keyword evidence="6 8" id="KW-0368">Histidine biosynthesis</keyword>
<keyword evidence="4 8" id="KW-0028">Amino-acid biosynthesis</keyword>
<dbReference type="Gene3D" id="3.20.20.140">
    <property type="entry name" value="Metal-dependent hydrolases"/>
    <property type="match status" value="1"/>
</dbReference>
<evidence type="ECO:0000256" key="2">
    <source>
        <dbReference type="ARBA" id="ARBA00009152"/>
    </source>
</evidence>
<dbReference type="Pfam" id="PF02811">
    <property type="entry name" value="PHP"/>
    <property type="match status" value="1"/>
</dbReference>
<dbReference type="NCBIfam" id="TIGR01856">
    <property type="entry name" value="hisJ_fam"/>
    <property type="match status" value="1"/>
</dbReference>
<keyword evidence="5 8" id="KW-0378">Hydrolase</keyword>
<evidence type="ECO:0000313" key="10">
    <source>
        <dbReference type="EMBL" id="MEL3972572.1"/>
    </source>
</evidence>
<dbReference type="Proteomes" id="UP001389717">
    <property type="component" value="Unassembled WGS sequence"/>
</dbReference>
<dbReference type="SUPFAM" id="SSF89550">
    <property type="entry name" value="PHP domain-like"/>
    <property type="match status" value="1"/>
</dbReference>
<proteinExistence type="inferred from homology"/>
<accession>A0ABU9K988</accession>
<dbReference type="InterPro" id="IPR016195">
    <property type="entry name" value="Pol/histidinol_Pase-like"/>
</dbReference>